<evidence type="ECO:0000256" key="2">
    <source>
        <dbReference type="ARBA" id="ARBA00022737"/>
    </source>
</evidence>
<organism evidence="4 5">
    <name type="scientific">Kingdonia uniflora</name>
    <dbReference type="NCBI Taxonomy" id="39325"/>
    <lineage>
        <taxon>Eukaryota</taxon>
        <taxon>Viridiplantae</taxon>
        <taxon>Streptophyta</taxon>
        <taxon>Embryophyta</taxon>
        <taxon>Tracheophyta</taxon>
        <taxon>Spermatophyta</taxon>
        <taxon>Magnoliopsida</taxon>
        <taxon>Ranunculales</taxon>
        <taxon>Circaeasteraceae</taxon>
        <taxon>Kingdonia</taxon>
    </lineage>
</organism>
<dbReference type="OrthoDB" id="185373at2759"/>
<dbReference type="Gene3D" id="1.25.40.10">
    <property type="entry name" value="Tetratricopeptide repeat domain"/>
    <property type="match status" value="2"/>
</dbReference>
<reference evidence="4 5" key="1">
    <citation type="journal article" date="2020" name="IScience">
        <title>Genome Sequencing of the Endangered Kingdonia uniflora (Circaeasteraceae, Ranunculales) Reveals Potential Mechanisms of Evolutionary Specialization.</title>
        <authorList>
            <person name="Sun Y."/>
            <person name="Deng T."/>
            <person name="Zhang A."/>
            <person name="Moore M.J."/>
            <person name="Landis J.B."/>
            <person name="Lin N."/>
            <person name="Zhang H."/>
            <person name="Zhang X."/>
            <person name="Huang J."/>
            <person name="Zhang X."/>
            <person name="Sun H."/>
            <person name="Wang H."/>
        </authorList>
    </citation>
    <scope>NUCLEOTIDE SEQUENCE [LARGE SCALE GENOMIC DNA]</scope>
    <source>
        <strain evidence="4">TB1705</strain>
        <tissue evidence="4">Leaf</tissue>
    </source>
</reference>
<feature type="repeat" description="PPR" evidence="3">
    <location>
        <begin position="363"/>
        <end position="397"/>
    </location>
</feature>
<evidence type="ECO:0008006" key="6">
    <source>
        <dbReference type="Google" id="ProtNLM"/>
    </source>
</evidence>
<sequence length="523" mass="59770">MQTAIVMFRQRSSIKTILRILPISSSSPLFLNLISYPSRFCTKVGLKESKLDDPSSLSWRVEKLLRGESVVSAFQSWMGEGLPIQRGDISQAINRLRMLRLNKRALEVMEWVIRERPYKPKELDYSYLLEFTIKLHGVPHGESLFSRIPDEFQNDLLYNNLVIACLNQGKIRISLAYMKQMRVLGYPISHLVFNRLIVLHSTHKRKKNIPKILTQMKADGVAPHVSTYNILLKIEANQHNIERLGTVFDQMKRAKVEPNEITYCILATAHAVARLNVVAETYADALEKFKTEKNWATLDALLILYGHLGKEVELERTWEAVQNLPYLSYKSIMLAIEAFGRLGRVERAEDLWSEMRSRQHSKSTEEFNSIMSVYCKHGLIDKATELLKEMKANGCTPNAPTYLHLTLGCLKGGLIEKAMKTFEAGTDQTIARSVKRSISWLETTLSIVQVFADMGDVENAKKFFGDLKEARYSKYTFVCNSLIKAFVKARVYEPDLLKSMILGGARPDAETYCLVKLVEEFRT</sequence>
<evidence type="ECO:0000313" key="5">
    <source>
        <dbReference type="Proteomes" id="UP000541444"/>
    </source>
</evidence>
<dbReference type="PANTHER" id="PTHR45717">
    <property type="entry name" value="OS12G0527900 PROTEIN"/>
    <property type="match status" value="1"/>
</dbReference>
<dbReference type="InterPro" id="IPR002885">
    <property type="entry name" value="PPR_rpt"/>
</dbReference>
<protein>
    <recommendedName>
        <fullName evidence="6">Pentatricopeptide repeat-containing protein</fullName>
    </recommendedName>
</protein>
<dbReference type="NCBIfam" id="TIGR00756">
    <property type="entry name" value="PPR"/>
    <property type="match status" value="2"/>
</dbReference>
<dbReference type="AlphaFoldDB" id="A0A7J7L586"/>
<evidence type="ECO:0000313" key="4">
    <source>
        <dbReference type="EMBL" id="KAF6137763.1"/>
    </source>
</evidence>
<dbReference type="GO" id="GO:0003729">
    <property type="term" value="F:mRNA binding"/>
    <property type="evidence" value="ECO:0007669"/>
    <property type="project" value="UniProtKB-ARBA"/>
</dbReference>
<name>A0A7J7L586_9MAGN</name>
<dbReference type="GO" id="GO:0005739">
    <property type="term" value="C:mitochondrion"/>
    <property type="evidence" value="ECO:0007669"/>
    <property type="project" value="TreeGrafter"/>
</dbReference>
<evidence type="ECO:0000256" key="3">
    <source>
        <dbReference type="PROSITE-ProRule" id="PRU00708"/>
    </source>
</evidence>
<gene>
    <name evidence="4" type="ORF">GIB67_040471</name>
</gene>
<dbReference type="PANTHER" id="PTHR45717:SF11">
    <property type="entry name" value="PENTACOTRIPEPTIDE-REPEAT REGION OF PRORP DOMAIN-CONTAINING PROTEIN"/>
    <property type="match status" value="1"/>
</dbReference>
<dbReference type="Pfam" id="PF13812">
    <property type="entry name" value="PPR_3"/>
    <property type="match status" value="1"/>
</dbReference>
<dbReference type="Proteomes" id="UP000541444">
    <property type="component" value="Unassembled WGS sequence"/>
</dbReference>
<dbReference type="FunFam" id="1.25.40.10:FF:000799">
    <property type="entry name" value="Pentatricopeptide repeat-containing protein At1g07590, mitochondrial"/>
    <property type="match status" value="1"/>
</dbReference>
<accession>A0A7J7L586</accession>
<dbReference type="PROSITE" id="PS51375">
    <property type="entry name" value="PPR"/>
    <property type="match status" value="1"/>
</dbReference>
<comment type="caution">
    <text evidence="4">The sequence shown here is derived from an EMBL/GenBank/DDBJ whole genome shotgun (WGS) entry which is preliminary data.</text>
</comment>
<dbReference type="InterPro" id="IPR011990">
    <property type="entry name" value="TPR-like_helical_dom_sf"/>
</dbReference>
<dbReference type="EMBL" id="JACGCM010002624">
    <property type="protein sequence ID" value="KAF6137763.1"/>
    <property type="molecule type" value="Genomic_DNA"/>
</dbReference>
<keyword evidence="5" id="KW-1185">Reference proteome</keyword>
<comment type="similarity">
    <text evidence="1">Belongs to the PPR family. P subfamily.</text>
</comment>
<evidence type="ECO:0000256" key="1">
    <source>
        <dbReference type="ARBA" id="ARBA00007626"/>
    </source>
</evidence>
<dbReference type="Pfam" id="PF01535">
    <property type="entry name" value="PPR"/>
    <property type="match status" value="1"/>
</dbReference>
<keyword evidence="2" id="KW-0677">Repeat</keyword>
<proteinExistence type="inferred from homology"/>
<dbReference type="Pfam" id="PF13041">
    <property type="entry name" value="PPR_2"/>
    <property type="match status" value="1"/>
</dbReference>